<feature type="signal peptide" evidence="1">
    <location>
        <begin position="1"/>
        <end position="29"/>
    </location>
</feature>
<dbReference type="Proteomes" id="UP000236370">
    <property type="component" value="Unassembled WGS sequence"/>
</dbReference>
<dbReference type="EMBL" id="NBAG03000438">
    <property type="protein sequence ID" value="PNI24325.1"/>
    <property type="molecule type" value="Genomic_DNA"/>
</dbReference>
<keyword evidence="1" id="KW-0732">Signal</keyword>
<evidence type="ECO:0000256" key="1">
    <source>
        <dbReference type="SAM" id="SignalP"/>
    </source>
</evidence>
<name>A0A2J8JNG4_PANTR</name>
<sequence>MSGMEATVRTGRKAWIISTLSYFLSPSLTLPTLTALAAADHPNLAKQATWGCSKCSKKNWDQPTLEAVCPGVL</sequence>
<dbReference type="AlphaFoldDB" id="A0A2J8JNG4"/>
<evidence type="ECO:0000313" key="3">
    <source>
        <dbReference type="Proteomes" id="UP000236370"/>
    </source>
</evidence>
<gene>
    <name evidence="2" type="ORF">CK820_G0045709</name>
</gene>
<organism evidence="2 3">
    <name type="scientific">Pan troglodytes</name>
    <name type="common">Chimpanzee</name>
    <dbReference type="NCBI Taxonomy" id="9598"/>
    <lineage>
        <taxon>Eukaryota</taxon>
        <taxon>Metazoa</taxon>
        <taxon>Chordata</taxon>
        <taxon>Craniata</taxon>
        <taxon>Vertebrata</taxon>
        <taxon>Euteleostomi</taxon>
        <taxon>Mammalia</taxon>
        <taxon>Eutheria</taxon>
        <taxon>Euarchontoglires</taxon>
        <taxon>Primates</taxon>
        <taxon>Haplorrhini</taxon>
        <taxon>Catarrhini</taxon>
        <taxon>Hominidae</taxon>
        <taxon>Pan</taxon>
    </lineage>
</organism>
<evidence type="ECO:0000313" key="2">
    <source>
        <dbReference type="EMBL" id="PNI24325.1"/>
    </source>
</evidence>
<reference evidence="2 3" key="1">
    <citation type="submission" date="2017-12" db="EMBL/GenBank/DDBJ databases">
        <title>High-resolution comparative analysis of great ape genomes.</title>
        <authorList>
            <person name="Pollen A."/>
            <person name="Hastie A."/>
            <person name="Hormozdiari F."/>
            <person name="Dougherty M."/>
            <person name="Liu R."/>
            <person name="Chaisson M."/>
            <person name="Hoppe E."/>
            <person name="Hill C."/>
            <person name="Pang A."/>
            <person name="Hillier L."/>
            <person name="Baker C."/>
            <person name="Armstrong J."/>
            <person name="Shendure J."/>
            <person name="Paten B."/>
            <person name="Wilson R."/>
            <person name="Chao H."/>
            <person name="Schneider V."/>
            <person name="Ventura M."/>
            <person name="Kronenberg Z."/>
            <person name="Murali S."/>
            <person name="Gordon D."/>
            <person name="Cantsilieris S."/>
            <person name="Munson K."/>
            <person name="Nelson B."/>
            <person name="Raja A."/>
            <person name="Underwood J."/>
            <person name="Diekhans M."/>
            <person name="Fiddes I."/>
            <person name="Haussler D."/>
            <person name="Eichler E."/>
        </authorList>
    </citation>
    <scope>NUCLEOTIDE SEQUENCE [LARGE SCALE GENOMIC DNA]</scope>
    <source>
        <strain evidence="2">Yerkes chimp pedigree #C0471</strain>
    </source>
</reference>
<protein>
    <submittedName>
        <fullName evidence="2">MTFR1L isoform 10</fullName>
    </submittedName>
</protein>
<comment type="caution">
    <text evidence="2">The sequence shown here is derived from an EMBL/GenBank/DDBJ whole genome shotgun (WGS) entry which is preliminary data.</text>
</comment>
<feature type="chain" id="PRO_5014367697" evidence="1">
    <location>
        <begin position="30"/>
        <end position="73"/>
    </location>
</feature>
<accession>A0A2J8JNG4</accession>
<proteinExistence type="predicted"/>